<evidence type="ECO:0000256" key="1">
    <source>
        <dbReference type="SAM" id="MobiDB-lite"/>
    </source>
</evidence>
<feature type="region of interest" description="Disordered" evidence="1">
    <location>
        <begin position="62"/>
        <end position="84"/>
    </location>
</feature>
<gene>
    <name evidence="2" type="ORF">C6P46_003496</name>
</gene>
<dbReference type="OrthoDB" id="2138957at2759"/>
<proteinExistence type="predicted"/>
<evidence type="ECO:0000313" key="3">
    <source>
        <dbReference type="Proteomes" id="UP000777482"/>
    </source>
</evidence>
<evidence type="ECO:0000313" key="2">
    <source>
        <dbReference type="EMBL" id="KAG0662103.1"/>
    </source>
</evidence>
<comment type="caution">
    <text evidence="2">The sequence shown here is derived from an EMBL/GenBank/DDBJ whole genome shotgun (WGS) entry which is preliminary data.</text>
</comment>
<dbReference type="Proteomes" id="UP000777482">
    <property type="component" value="Unassembled WGS sequence"/>
</dbReference>
<reference evidence="2 3" key="1">
    <citation type="submission" date="2020-11" db="EMBL/GenBank/DDBJ databases">
        <title>Kefir isolates.</title>
        <authorList>
            <person name="Marcisauskas S."/>
            <person name="Kim Y."/>
            <person name="Blasche S."/>
        </authorList>
    </citation>
    <scope>NUCLEOTIDE SEQUENCE [LARGE SCALE GENOMIC DNA]</scope>
    <source>
        <strain evidence="2 3">KR</strain>
    </source>
</reference>
<protein>
    <submittedName>
        <fullName evidence="2">Uncharacterized protein</fullName>
    </submittedName>
</protein>
<feature type="region of interest" description="Disordered" evidence="1">
    <location>
        <begin position="176"/>
        <end position="204"/>
    </location>
</feature>
<accession>A0A9P6W4P3</accession>
<keyword evidence="3" id="KW-1185">Reference proteome</keyword>
<name>A0A9P6W4P3_RHOMI</name>
<organism evidence="2 3">
    <name type="scientific">Rhodotorula mucilaginosa</name>
    <name type="common">Yeast</name>
    <name type="synonym">Rhodotorula rubra</name>
    <dbReference type="NCBI Taxonomy" id="5537"/>
    <lineage>
        <taxon>Eukaryota</taxon>
        <taxon>Fungi</taxon>
        <taxon>Dikarya</taxon>
        <taxon>Basidiomycota</taxon>
        <taxon>Pucciniomycotina</taxon>
        <taxon>Microbotryomycetes</taxon>
        <taxon>Sporidiobolales</taxon>
        <taxon>Sporidiobolaceae</taxon>
        <taxon>Rhodotorula</taxon>
    </lineage>
</organism>
<feature type="compositionally biased region" description="Basic and acidic residues" evidence="1">
    <location>
        <begin position="72"/>
        <end position="84"/>
    </location>
</feature>
<dbReference type="AlphaFoldDB" id="A0A9P6W4P3"/>
<feature type="compositionally biased region" description="Polar residues" evidence="1">
    <location>
        <begin position="194"/>
        <end position="204"/>
    </location>
</feature>
<sequence length="346" mass="38611">MYVTPSPQQLLTLEVVLTLSPKKTVLDVRGIANCKGPFQCRFYPRPENSFATCVDNECGWRESGPGPLSSKNHADETVPGRRTGCDDGFTQVGRTCTLITTSLAPVSSTSSTHDQAGHFESDYHHDHHDHHHLQVDYQEDDDDYQEDYYHQDHYHYYDSAAELDRASSDHNHHFAATADSHHHHNPNNDYYDRSSGTDSHFVTERSSSGGNAIISWFRTDASQDSTNGHSWCGSPYTDAVPGFAPSLKTMLSNFNWDYEAAAKAYCGLEAIVTTPDGRTATLYLADAFDDTWVRTPSSIDVVIGSFAQLFGRETTNKNDVVKDGSWYFTGNRNERYKFKGLGAVGL</sequence>
<dbReference type="EMBL" id="PUHQ01000029">
    <property type="protein sequence ID" value="KAG0662103.1"/>
    <property type="molecule type" value="Genomic_DNA"/>
</dbReference>